<dbReference type="CTD" id="388531"/>
<keyword evidence="3" id="KW-0812">Transmembrane</keyword>
<evidence type="ECO:0000313" key="6">
    <source>
        <dbReference type="Proteomes" id="UP000007110"/>
    </source>
</evidence>
<evidence type="ECO:0000256" key="2">
    <source>
        <dbReference type="ARBA" id="ARBA00022700"/>
    </source>
</evidence>
<keyword evidence="3" id="KW-1133">Transmembrane helix</keyword>
<feature type="transmembrane region" description="Helical" evidence="3">
    <location>
        <begin position="249"/>
        <end position="274"/>
    </location>
</feature>
<organism evidence="5 6">
    <name type="scientific">Strongylocentrotus purpuratus</name>
    <name type="common">Purple sea urchin</name>
    <dbReference type="NCBI Taxonomy" id="7668"/>
    <lineage>
        <taxon>Eukaryota</taxon>
        <taxon>Metazoa</taxon>
        <taxon>Echinodermata</taxon>
        <taxon>Eleutherozoa</taxon>
        <taxon>Echinozoa</taxon>
        <taxon>Echinoidea</taxon>
        <taxon>Euechinoidea</taxon>
        <taxon>Echinacea</taxon>
        <taxon>Camarodonta</taxon>
        <taxon>Echinidea</taxon>
        <taxon>Strongylocentrotidae</taxon>
        <taxon>Strongylocentrotus</taxon>
    </lineage>
</organism>
<dbReference type="GO" id="GO:0043005">
    <property type="term" value="C:neuron projection"/>
    <property type="evidence" value="ECO:0000318"/>
    <property type="project" value="GO_Central"/>
</dbReference>
<dbReference type="RefSeq" id="XP_030833228.1">
    <property type="nucleotide sequence ID" value="XM_030977368.1"/>
</dbReference>
<dbReference type="GO" id="GO:0009968">
    <property type="term" value="P:negative regulation of signal transduction"/>
    <property type="evidence" value="ECO:0007669"/>
    <property type="project" value="UniProtKB-KW"/>
</dbReference>
<dbReference type="Pfam" id="PF14523">
    <property type="entry name" value="Syntaxin_2"/>
    <property type="match status" value="1"/>
</dbReference>
<dbReference type="EnsemblMetazoa" id="XM_030977369">
    <property type="protein sequence ID" value="XP_030833229"/>
    <property type="gene ID" value="LOC100888177"/>
</dbReference>
<reference evidence="6" key="1">
    <citation type="submission" date="2015-02" db="EMBL/GenBank/DDBJ databases">
        <title>Genome sequencing for Strongylocentrotus purpuratus.</title>
        <authorList>
            <person name="Murali S."/>
            <person name="Liu Y."/>
            <person name="Vee V."/>
            <person name="English A."/>
            <person name="Wang M."/>
            <person name="Skinner E."/>
            <person name="Han Y."/>
            <person name="Muzny D.M."/>
            <person name="Worley K.C."/>
            <person name="Gibbs R.A."/>
        </authorList>
    </citation>
    <scope>NUCLEOTIDE SEQUENCE</scope>
</reference>
<dbReference type="KEGG" id="spu:100888177"/>
<dbReference type="RefSeq" id="XP_030833229.1">
    <property type="nucleotide sequence ID" value="XM_030977369.1"/>
</dbReference>
<protein>
    <recommendedName>
        <fullName evidence="4">Syntaxin N-terminal domain-containing protein</fullName>
    </recommendedName>
</protein>
<comment type="similarity">
    <text evidence="1">Belongs to the RGS7BP/RGS9BP family.</text>
</comment>
<dbReference type="PANTHER" id="PTHR21029">
    <property type="entry name" value="R-SEVEN BINDING PROTEIN (R7BP) HOMOLOG"/>
    <property type="match status" value="1"/>
</dbReference>
<sequence>MNALHFGKNMIRRHNSCNRNHSDIQSDPETDEIEDCGMPLCTKLVKDFNVETARYHDLTLTLGGSSDSEYLRDELKRTRKNAFHLAKKNMRKLLPHLKDKFDFKTERSEYERLWNMFSACLEVFEGHMRKSLELVKSFPIHAGNKVLINTGVMEPLGVDNIPVNVENLDIPCVDKMVLEREDTRLLERDILELRNLMSEMHRCVDIKPWTIQPPSDYKLDTKSQTSLNSETASSTGFDPQYDARQRRKCAFLVSVALITLVAFAAVLIICLVLLEGK</sequence>
<accession>A0A7M7NCS8</accession>
<dbReference type="EnsemblMetazoa" id="XM_030977368">
    <property type="protein sequence ID" value="XP_030833228"/>
    <property type="gene ID" value="LOC100888177"/>
</dbReference>
<feature type="domain" description="Syntaxin N-terminal" evidence="4">
    <location>
        <begin position="44"/>
        <end position="142"/>
    </location>
</feature>
<dbReference type="InParanoid" id="A0A7M7NCS8"/>
<dbReference type="GO" id="GO:0007186">
    <property type="term" value="P:G protein-coupled receptor signaling pathway"/>
    <property type="evidence" value="ECO:0000318"/>
    <property type="project" value="GO_Central"/>
</dbReference>
<keyword evidence="3" id="KW-0472">Membrane</keyword>
<dbReference type="GeneID" id="100888177"/>
<dbReference type="OMA" id="SQMMEEM"/>
<reference evidence="5" key="2">
    <citation type="submission" date="2021-01" db="UniProtKB">
        <authorList>
            <consortium name="EnsemblMetazoa"/>
        </authorList>
    </citation>
    <scope>IDENTIFICATION</scope>
</reference>
<keyword evidence="6" id="KW-1185">Reference proteome</keyword>
<dbReference type="GO" id="GO:0016020">
    <property type="term" value="C:membrane"/>
    <property type="evidence" value="ECO:0007669"/>
    <property type="project" value="InterPro"/>
</dbReference>
<dbReference type="OrthoDB" id="6358515at2759"/>
<evidence type="ECO:0000259" key="4">
    <source>
        <dbReference type="Pfam" id="PF14523"/>
    </source>
</evidence>
<keyword evidence="2" id="KW-0734">Signal transduction inhibitor</keyword>
<evidence type="ECO:0000256" key="1">
    <source>
        <dbReference type="ARBA" id="ARBA00007457"/>
    </source>
</evidence>
<proteinExistence type="inferred from homology"/>
<dbReference type="Proteomes" id="UP000007110">
    <property type="component" value="Unassembled WGS sequence"/>
</dbReference>
<dbReference type="AlphaFoldDB" id="A0A7M7NCS8"/>
<evidence type="ECO:0000313" key="5">
    <source>
        <dbReference type="EnsemblMetazoa" id="XP_030833228"/>
    </source>
</evidence>
<name>A0A7M7NCS8_STRPU</name>
<dbReference type="InterPro" id="IPR026512">
    <property type="entry name" value="RGS7BP/RGS9BP"/>
</dbReference>
<dbReference type="InterPro" id="IPR006011">
    <property type="entry name" value="Syntaxin_N"/>
</dbReference>
<evidence type="ECO:0000256" key="3">
    <source>
        <dbReference type="SAM" id="Phobius"/>
    </source>
</evidence>